<keyword evidence="3" id="KW-1185">Reference proteome</keyword>
<dbReference type="OrthoDB" id="5397649at2"/>
<dbReference type="Proteomes" id="UP000305539">
    <property type="component" value="Unassembled WGS sequence"/>
</dbReference>
<comment type="caution">
    <text evidence="2">The sequence shown here is derived from an EMBL/GenBank/DDBJ whole genome shotgun (WGS) entry which is preliminary data.</text>
</comment>
<accession>A0A4U1I0Y4</accession>
<evidence type="ECO:0000256" key="1">
    <source>
        <dbReference type="SAM" id="SignalP"/>
    </source>
</evidence>
<name>A0A4U1I0Y4_9BURK</name>
<organism evidence="2 3">
    <name type="scientific">Trinickia terrae</name>
    <dbReference type="NCBI Taxonomy" id="2571161"/>
    <lineage>
        <taxon>Bacteria</taxon>
        <taxon>Pseudomonadati</taxon>
        <taxon>Pseudomonadota</taxon>
        <taxon>Betaproteobacteria</taxon>
        <taxon>Burkholderiales</taxon>
        <taxon>Burkholderiaceae</taxon>
        <taxon>Trinickia</taxon>
    </lineage>
</organism>
<protein>
    <recommendedName>
        <fullName evidence="4">Lipoprotein</fullName>
    </recommendedName>
</protein>
<dbReference type="EMBL" id="SWJE01000010">
    <property type="protein sequence ID" value="TKC86765.1"/>
    <property type="molecule type" value="Genomic_DNA"/>
</dbReference>
<proteinExistence type="predicted"/>
<evidence type="ECO:0000313" key="3">
    <source>
        <dbReference type="Proteomes" id="UP000305539"/>
    </source>
</evidence>
<feature type="chain" id="PRO_5020297240" description="Lipoprotein" evidence="1">
    <location>
        <begin position="25"/>
        <end position="114"/>
    </location>
</feature>
<evidence type="ECO:0000313" key="2">
    <source>
        <dbReference type="EMBL" id="TKC86765.1"/>
    </source>
</evidence>
<dbReference type="AlphaFoldDB" id="A0A4U1I0Y4"/>
<sequence>MKWMKASVAVCALAAIAVSGTAEARVFVGVGIGVPAYPYYPYPYPYYYPAPVVAVPADDPPTYVEQGQAAADGAPQQAAGTWYYCDAAKAYYPYVKQCAGGWRTVPATPPAPNQ</sequence>
<keyword evidence="1" id="KW-0732">Signal</keyword>
<evidence type="ECO:0008006" key="4">
    <source>
        <dbReference type="Google" id="ProtNLM"/>
    </source>
</evidence>
<reference evidence="2 3" key="1">
    <citation type="submission" date="2019-04" db="EMBL/GenBank/DDBJ databases">
        <title>Trinickia sp. 7GSK02, isolated from subtropical forest soil.</title>
        <authorList>
            <person name="Gao Z.-H."/>
            <person name="Qiu L.-H."/>
        </authorList>
    </citation>
    <scope>NUCLEOTIDE SEQUENCE [LARGE SCALE GENOMIC DNA]</scope>
    <source>
        <strain evidence="2 3">7GSK02</strain>
    </source>
</reference>
<gene>
    <name evidence="2" type="ORF">FAZ69_19115</name>
</gene>
<feature type="signal peptide" evidence="1">
    <location>
        <begin position="1"/>
        <end position="24"/>
    </location>
</feature>